<dbReference type="Pfam" id="PF14380">
    <property type="entry name" value="WAK_assoc"/>
    <property type="match status" value="1"/>
</dbReference>
<evidence type="ECO:0000256" key="2">
    <source>
        <dbReference type="SAM" id="SignalP"/>
    </source>
</evidence>
<dbReference type="Gramene" id="AET3Gv20096200.6">
    <property type="protein sequence ID" value="AET3Gv20096200.6"/>
    <property type="gene ID" value="AET3Gv20096200"/>
</dbReference>
<feature type="signal peptide" evidence="2">
    <location>
        <begin position="1"/>
        <end position="17"/>
    </location>
</feature>
<dbReference type="AlphaFoldDB" id="A0A453DUT3"/>
<keyword evidence="2" id="KW-0732">Signal</keyword>
<feature type="domain" description="Wall-associated receptor kinase C-terminal" evidence="3">
    <location>
        <begin position="42"/>
        <end position="111"/>
    </location>
</feature>
<reference evidence="5" key="1">
    <citation type="journal article" date="2014" name="Science">
        <title>Ancient hybridizations among the ancestral genomes of bread wheat.</title>
        <authorList>
            <consortium name="International Wheat Genome Sequencing Consortium,"/>
            <person name="Marcussen T."/>
            <person name="Sandve S.R."/>
            <person name="Heier L."/>
            <person name="Spannagl M."/>
            <person name="Pfeifer M."/>
            <person name="Jakobsen K.S."/>
            <person name="Wulff B.B."/>
            <person name="Steuernagel B."/>
            <person name="Mayer K.F."/>
            <person name="Olsen O.A."/>
        </authorList>
    </citation>
    <scope>NUCLEOTIDE SEQUENCE [LARGE SCALE GENOMIC DNA]</scope>
    <source>
        <strain evidence="5">cv. AL8/78</strain>
    </source>
</reference>
<proteinExistence type="predicted"/>
<evidence type="ECO:0000313" key="5">
    <source>
        <dbReference type="Proteomes" id="UP000015105"/>
    </source>
</evidence>
<dbReference type="EnsemblPlants" id="AET3Gv20096200.6">
    <property type="protein sequence ID" value="AET3Gv20096200.6"/>
    <property type="gene ID" value="AET3Gv20096200"/>
</dbReference>
<reference evidence="4" key="5">
    <citation type="journal article" date="2021" name="G3 (Bethesda)">
        <title>Aegilops tauschii genome assembly Aet v5.0 features greater sequence contiguity and improved annotation.</title>
        <authorList>
            <person name="Wang L."/>
            <person name="Zhu T."/>
            <person name="Rodriguez J.C."/>
            <person name="Deal K.R."/>
            <person name="Dubcovsky J."/>
            <person name="McGuire P.E."/>
            <person name="Lux T."/>
            <person name="Spannagl M."/>
            <person name="Mayer K.F.X."/>
            <person name="Baldrich P."/>
            <person name="Meyers B.C."/>
            <person name="Huo N."/>
            <person name="Gu Y.Q."/>
            <person name="Zhou H."/>
            <person name="Devos K.M."/>
            <person name="Bennetzen J.L."/>
            <person name="Unver T."/>
            <person name="Budak H."/>
            <person name="Gulick P.J."/>
            <person name="Galiba G."/>
            <person name="Kalapos B."/>
            <person name="Nelson D.R."/>
            <person name="Li P."/>
            <person name="You F.M."/>
            <person name="Luo M.C."/>
            <person name="Dvorak J."/>
        </authorList>
    </citation>
    <scope>NUCLEOTIDE SEQUENCE [LARGE SCALE GENOMIC DNA]</scope>
    <source>
        <strain evidence="4">cv. AL8/78</strain>
    </source>
</reference>
<accession>A0A453DUT3</accession>
<sequence length="124" mass="13305">MWWFLAIDSFFSNNCSCATRALWLNNCSGTWSVHLGGRYEAAASRPAECKYSLVPVLPGAELTAWADYAGIVRRGFLLEWTVPGDCAACTATGGRCRFEAGANAFGCLCTGGRMHPATCGELLV</sequence>
<keyword evidence="5" id="KW-1185">Reference proteome</keyword>
<name>A0A453DUT3_AEGTS</name>
<dbReference type="Proteomes" id="UP000015105">
    <property type="component" value="Chromosome 3D"/>
</dbReference>
<reference evidence="4" key="4">
    <citation type="submission" date="2019-03" db="UniProtKB">
        <authorList>
            <consortium name="EnsemblPlants"/>
        </authorList>
    </citation>
    <scope>IDENTIFICATION</scope>
</reference>
<protein>
    <recommendedName>
        <fullName evidence="3">Wall-associated receptor kinase C-terminal domain-containing protein</fullName>
    </recommendedName>
</protein>
<reference evidence="5" key="2">
    <citation type="journal article" date="2017" name="Nat. Plants">
        <title>The Aegilops tauschii genome reveals multiple impacts of transposons.</title>
        <authorList>
            <person name="Zhao G."/>
            <person name="Zou C."/>
            <person name="Li K."/>
            <person name="Wang K."/>
            <person name="Li T."/>
            <person name="Gao L."/>
            <person name="Zhang X."/>
            <person name="Wang H."/>
            <person name="Yang Z."/>
            <person name="Liu X."/>
            <person name="Jiang W."/>
            <person name="Mao L."/>
            <person name="Kong X."/>
            <person name="Jiao Y."/>
            <person name="Jia J."/>
        </authorList>
    </citation>
    <scope>NUCLEOTIDE SEQUENCE [LARGE SCALE GENOMIC DNA]</scope>
    <source>
        <strain evidence="5">cv. AL8/78</strain>
    </source>
</reference>
<evidence type="ECO:0000256" key="1">
    <source>
        <dbReference type="ARBA" id="ARBA00023180"/>
    </source>
</evidence>
<feature type="chain" id="PRO_5018977968" description="Wall-associated receptor kinase C-terminal domain-containing protein" evidence="2">
    <location>
        <begin position="18"/>
        <end position="124"/>
    </location>
</feature>
<dbReference type="InterPro" id="IPR032872">
    <property type="entry name" value="WAK_assoc_C"/>
</dbReference>
<keyword evidence="1" id="KW-0325">Glycoprotein</keyword>
<evidence type="ECO:0000313" key="4">
    <source>
        <dbReference type="EnsemblPlants" id="AET3Gv20096200.6"/>
    </source>
</evidence>
<organism evidence="4 5">
    <name type="scientific">Aegilops tauschii subsp. strangulata</name>
    <name type="common">Goatgrass</name>
    <dbReference type="NCBI Taxonomy" id="200361"/>
    <lineage>
        <taxon>Eukaryota</taxon>
        <taxon>Viridiplantae</taxon>
        <taxon>Streptophyta</taxon>
        <taxon>Embryophyta</taxon>
        <taxon>Tracheophyta</taxon>
        <taxon>Spermatophyta</taxon>
        <taxon>Magnoliopsida</taxon>
        <taxon>Liliopsida</taxon>
        <taxon>Poales</taxon>
        <taxon>Poaceae</taxon>
        <taxon>BOP clade</taxon>
        <taxon>Pooideae</taxon>
        <taxon>Triticodae</taxon>
        <taxon>Triticeae</taxon>
        <taxon>Triticinae</taxon>
        <taxon>Aegilops</taxon>
    </lineage>
</organism>
<evidence type="ECO:0000259" key="3">
    <source>
        <dbReference type="Pfam" id="PF14380"/>
    </source>
</evidence>
<reference evidence="4" key="3">
    <citation type="journal article" date="2017" name="Nature">
        <title>Genome sequence of the progenitor of the wheat D genome Aegilops tauschii.</title>
        <authorList>
            <person name="Luo M.C."/>
            <person name="Gu Y.Q."/>
            <person name="Puiu D."/>
            <person name="Wang H."/>
            <person name="Twardziok S.O."/>
            <person name="Deal K.R."/>
            <person name="Huo N."/>
            <person name="Zhu T."/>
            <person name="Wang L."/>
            <person name="Wang Y."/>
            <person name="McGuire P.E."/>
            <person name="Liu S."/>
            <person name="Long H."/>
            <person name="Ramasamy R.K."/>
            <person name="Rodriguez J.C."/>
            <person name="Van S.L."/>
            <person name="Yuan L."/>
            <person name="Wang Z."/>
            <person name="Xia Z."/>
            <person name="Xiao L."/>
            <person name="Anderson O.D."/>
            <person name="Ouyang S."/>
            <person name="Liang Y."/>
            <person name="Zimin A.V."/>
            <person name="Pertea G."/>
            <person name="Qi P."/>
            <person name="Bennetzen J.L."/>
            <person name="Dai X."/>
            <person name="Dawson M.W."/>
            <person name="Muller H.G."/>
            <person name="Kugler K."/>
            <person name="Rivarola-Duarte L."/>
            <person name="Spannagl M."/>
            <person name="Mayer K.F.X."/>
            <person name="Lu F.H."/>
            <person name="Bevan M.W."/>
            <person name="Leroy P."/>
            <person name="Li P."/>
            <person name="You F.M."/>
            <person name="Sun Q."/>
            <person name="Liu Z."/>
            <person name="Lyons E."/>
            <person name="Wicker T."/>
            <person name="Salzberg S.L."/>
            <person name="Devos K.M."/>
            <person name="Dvorak J."/>
        </authorList>
    </citation>
    <scope>NUCLEOTIDE SEQUENCE [LARGE SCALE GENOMIC DNA]</scope>
    <source>
        <strain evidence="4">cv. AL8/78</strain>
    </source>
</reference>